<accession>A0A2H1VXV7</accession>
<feature type="compositionally biased region" description="Basic and acidic residues" evidence="1">
    <location>
        <begin position="951"/>
        <end position="965"/>
    </location>
</feature>
<protein>
    <submittedName>
        <fullName evidence="3">SFRICE_017670</fullName>
    </submittedName>
</protein>
<feature type="region of interest" description="Disordered" evidence="1">
    <location>
        <begin position="449"/>
        <end position="532"/>
    </location>
</feature>
<feature type="compositionally biased region" description="Basic and acidic residues" evidence="1">
    <location>
        <begin position="357"/>
        <end position="370"/>
    </location>
</feature>
<feature type="compositionally biased region" description="Basic and acidic residues" evidence="1">
    <location>
        <begin position="634"/>
        <end position="647"/>
    </location>
</feature>
<organism evidence="3">
    <name type="scientific">Spodoptera frugiperda</name>
    <name type="common">Fall armyworm</name>
    <dbReference type="NCBI Taxonomy" id="7108"/>
    <lineage>
        <taxon>Eukaryota</taxon>
        <taxon>Metazoa</taxon>
        <taxon>Ecdysozoa</taxon>
        <taxon>Arthropoda</taxon>
        <taxon>Hexapoda</taxon>
        <taxon>Insecta</taxon>
        <taxon>Pterygota</taxon>
        <taxon>Neoptera</taxon>
        <taxon>Endopterygota</taxon>
        <taxon>Lepidoptera</taxon>
        <taxon>Glossata</taxon>
        <taxon>Ditrysia</taxon>
        <taxon>Noctuoidea</taxon>
        <taxon>Noctuidae</taxon>
        <taxon>Amphipyrinae</taxon>
        <taxon>Spodoptera</taxon>
    </lineage>
</organism>
<feature type="compositionally biased region" description="Basic and acidic residues" evidence="1">
    <location>
        <begin position="1086"/>
        <end position="1101"/>
    </location>
</feature>
<sequence length="1907" mass="214282">MNAEEAKVPDTEGDWRSIEIFLFSNGQQFSPPRKYHLDADELNWWEATLNQLAQSHYGIQQPQIYLYTIDGRQVEGPLELKDGHAYVAVQPPEEFIDAGYQKYLLKASRSWEKRQAKKRAGCCYEDCTGYPKDLDRVDSYEPLIPATKHPDWKSQDGNYETTVRPRPETGTYDPSDYGSVLSKSGTLSQPESNKVYESDPYDNKPSKHDSGTDLRRDNDNSSRASNQKPSLPRPMNTDAVQETDYHGESDNVEPWRSKNAPKTKSDLKGKEQSVLEGFHAGPERILGSMDRGFQQRNYDKTVEDYDSEESGPGSMYTHGTWSFTQKPRSSDYGSKIGQQKTRWGDNGSKDVGNVDTLSKDRPSFGENGKREIKMDTNRIESSVNEPLSTDLRNKLIELENIPDDQTFLTAEQLNTVMGNLANKENARENKMREEIPEKNYSDTKANEYIRKTIDSRERSAEARNKESDKGGYTPIRQISDLYNNGLNEYKGQPSKHRGSENEYMRKSSQQKPRNGTHENTAGEPKSPINENINERRTSELQNNGNEYKGQPTAQGVNENEYIRRLSQLKPGNGNIAEESRSLENENVSEYQKKYGRRMSESNSKGPENRSRSSEKRGSENEYIPNLSQQKPRNGKNDTKIGEPRSLDNENISEYTNMTKNKNDRRMSERESKELEYKGRPSVQKDTENEYLPKSSQQSRNESKVEEPRSSIVSEYQSEYTEKLFDRRMNELKRDDLDYGIGQADELCNECNFDMDSEYKCYIKKCTPKSSHQNPRNGSKVQEPRSSPNENISKKNSESNDRRMSALKRDGLDHKGQPEQRYNENEYIFKSSQQKLRNGMTGSKIEEPRSSLNDNISRYSENSNAENKFDRRMSELKRDGIDHKRQASEQRASKIENIPKSSQQKPRNGMNGKKVEEPRNSVNKNKNENNNAENKFERRISDLKSNGNGYRGHREVSNQRGRENETAQKSNQHNKTEHKNERKISDLKTNGIGYKGIPSEQKGRDNEHTRKLSLQKTRNGINGSKLGEPRSSINENTTRINESRLNDPERNNRVSIQKTRNGDNGSKFGENHSKGGDLRIRGGSGQDTERKNSFLKTADRRTKPITTGARTSLKDKMNPKPGLGVPPVQVDESETPFGETDIKDRLGEPNPILNDLDKITFQPAKLDNIGGNNTTIVSNITEIQQQPRKSNLSTGKSSNRYPSVHKTITHWPQNPISNVPNESEEKLVTKDNTDIPDFVSDQLEKQYSAPKYALQLATSPVVTPPMVEFATKNTKKASTSFIKVISNQKSLARDSIPIENMIGDKEVIIISKNLLRNPETEIASMRLDSVKHVIDDITDASNQTKTEVVTIRRSVISIPVSEGVQTYAEVCDAAEQHGQGVVAYNTTKMQWAFSNLPSLQGSTVAANEKENIISILNKGDIVNLKLNIEVINGDRSVISSQNTTRKSRSLTNIVTTEKGSQITIDDDLYEQSKSLQSLLNEETCKGSGFEGHPKVMVVQCACCDRLNNQLATDLPACCESKKYIVLLPSSPQHGEDRCNCDSMRQPQTSTVLNDAKRMSSGIPIKKTHSDMALETAAAKKDPGKLIAVINSTSQTEDTKSECLVTKHKVSITEDSLKCEFKKDSVSQMSMANHSTCHAPTSAQTDDPLGSKMSRGVLKQCPQLCPPAGAQVLIVQNCTLEQSPKCPRMSQNCSPPVQVVCCPQTCPQSQSQSVPDTSQQSTGQGCPQRCPQTQNQTPQQEQPCQTCNPAETQAPKQEKCQPCPAAQTQAPKQEKCQPCPASQTQVPKQEMCQTCNPAQTAPIQEMCQTCNPAPTQDEGSQPEAATTQQGPQKVCPPTCPMQTNTEAGSPDQVTARVCMQVQSQAGQHDVSHTETQTQWCCVMLEARLQEDGRYSFHLPPLEVLKQYSF</sequence>
<feature type="compositionally biased region" description="Basic and acidic residues" evidence="1">
    <location>
        <begin position="660"/>
        <end position="687"/>
    </location>
</feature>
<gene>
    <name evidence="3" type="ORF">SFRICE_017670</name>
</gene>
<feature type="compositionally biased region" description="Low complexity" evidence="1">
    <location>
        <begin position="919"/>
        <end position="932"/>
    </location>
</feature>
<feature type="compositionally biased region" description="Polar residues" evidence="1">
    <location>
        <begin position="317"/>
        <end position="327"/>
    </location>
</feature>
<feature type="compositionally biased region" description="Basic and acidic residues" evidence="1">
    <location>
        <begin position="194"/>
        <end position="220"/>
    </location>
</feature>
<feature type="region of interest" description="Disordered" evidence="1">
    <location>
        <begin position="144"/>
        <end position="273"/>
    </location>
</feature>
<feature type="compositionally biased region" description="Basic and acidic residues" evidence="1">
    <location>
        <begin position="866"/>
        <end position="893"/>
    </location>
</feature>
<dbReference type="EMBL" id="ODYU01005104">
    <property type="protein sequence ID" value="SOQ45648.1"/>
    <property type="molecule type" value="Genomic_DNA"/>
</dbReference>
<feature type="region of interest" description="Disordered" evidence="1">
    <location>
        <begin position="593"/>
        <end position="713"/>
    </location>
</feature>
<feature type="region of interest" description="Disordered" evidence="1">
    <location>
        <begin position="1810"/>
        <end position="1833"/>
    </location>
</feature>
<dbReference type="InterPro" id="IPR003533">
    <property type="entry name" value="Doublecortin_dom"/>
</dbReference>
<feature type="compositionally biased region" description="Polar residues" evidence="1">
    <location>
        <begin position="1810"/>
        <end position="1829"/>
    </location>
</feature>
<feature type="compositionally biased region" description="Polar residues" evidence="1">
    <location>
        <begin position="648"/>
        <end position="659"/>
    </location>
</feature>
<evidence type="ECO:0000313" key="3">
    <source>
        <dbReference type="EMBL" id="SOQ45648.1"/>
    </source>
</evidence>
<feature type="compositionally biased region" description="Polar residues" evidence="1">
    <location>
        <begin position="767"/>
        <end position="779"/>
    </location>
</feature>
<dbReference type="InterPro" id="IPR036572">
    <property type="entry name" value="Doublecortin_dom_sf"/>
</dbReference>
<evidence type="ECO:0000256" key="1">
    <source>
        <dbReference type="SAM" id="MobiDB-lite"/>
    </source>
</evidence>
<feature type="compositionally biased region" description="Basic and acidic residues" evidence="1">
    <location>
        <begin position="243"/>
        <end position="256"/>
    </location>
</feature>
<feature type="compositionally biased region" description="Basic and acidic residues" evidence="1">
    <location>
        <begin position="1000"/>
        <end position="1009"/>
    </location>
</feature>
<feature type="compositionally biased region" description="Polar residues" evidence="1">
    <location>
        <begin position="1052"/>
        <end position="1063"/>
    </location>
</feature>
<feature type="compositionally biased region" description="Basic and acidic residues" evidence="1">
    <location>
        <begin position="1040"/>
        <end position="1051"/>
    </location>
</feature>
<feature type="region of interest" description="Disordered" evidence="1">
    <location>
        <begin position="567"/>
        <end position="586"/>
    </location>
</feature>
<feature type="compositionally biased region" description="Polar residues" evidence="1">
    <location>
        <begin position="181"/>
        <end position="192"/>
    </location>
</feature>
<feature type="compositionally biased region" description="Basic and acidic residues" evidence="1">
    <location>
        <begin position="791"/>
        <end position="823"/>
    </location>
</feature>
<dbReference type="Gene3D" id="3.10.20.230">
    <property type="entry name" value="Doublecortin domain"/>
    <property type="match status" value="1"/>
</dbReference>
<feature type="compositionally biased region" description="Basic and acidic residues" evidence="1">
    <location>
        <begin position="973"/>
        <end position="985"/>
    </location>
</feature>
<feature type="compositionally biased region" description="Polar residues" evidence="1">
    <location>
        <begin position="1030"/>
        <end position="1039"/>
    </location>
</feature>
<feature type="compositionally biased region" description="Basic and acidic residues" evidence="1">
    <location>
        <begin position="263"/>
        <end position="273"/>
    </location>
</feature>
<proteinExistence type="predicted"/>
<feature type="compositionally biased region" description="Basic and acidic residues" evidence="1">
    <location>
        <begin position="606"/>
        <end position="619"/>
    </location>
</feature>
<feature type="region of interest" description="Disordered" evidence="1">
    <location>
        <begin position="766"/>
        <end position="1148"/>
    </location>
</feature>
<name>A0A2H1VXV7_SPOFR</name>
<feature type="region of interest" description="Disordered" evidence="1">
    <location>
        <begin position="302"/>
        <end position="370"/>
    </location>
</feature>
<reference evidence="3" key="1">
    <citation type="submission" date="2016-07" db="EMBL/GenBank/DDBJ databases">
        <authorList>
            <person name="Bretaudeau A."/>
        </authorList>
    </citation>
    <scope>NUCLEOTIDE SEQUENCE</scope>
    <source>
        <strain evidence="3">Rice</strain>
        <tissue evidence="3">Whole body</tissue>
    </source>
</reference>
<evidence type="ECO:0000259" key="2">
    <source>
        <dbReference type="PROSITE" id="PS50309"/>
    </source>
</evidence>
<dbReference type="SUPFAM" id="SSF89837">
    <property type="entry name" value="Doublecortin (DC)"/>
    <property type="match status" value="1"/>
</dbReference>
<feature type="domain" description="Doublecortin" evidence="2">
    <location>
        <begin position="18"/>
        <end position="101"/>
    </location>
</feature>
<dbReference type="PROSITE" id="PS50309">
    <property type="entry name" value="DC"/>
    <property type="match status" value="1"/>
</dbReference>
<dbReference type="SMART" id="SM00537">
    <property type="entry name" value="DCX"/>
    <property type="match status" value="1"/>
</dbReference>
<feature type="compositionally biased region" description="Polar residues" evidence="1">
    <location>
        <begin position="506"/>
        <end position="519"/>
    </location>
</feature>
<feature type="compositionally biased region" description="Polar residues" evidence="1">
    <location>
        <begin position="849"/>
        <end position="865"/>
    </location>
</feature>
<dbReference type="GO" id="GO:0035556">
    <property type="term" value="P:intracellular signal transduction"/>
    <property type="evidence" value="ECO:0007669"/>
    <property type="project" value="InterPro"/>
</dbReference>
<feature type="compositionally biased region" description="Basic and acidic residues" evidence="1">
    <location>
        <begin position="449"/>
        <end position="469"/>
    </location>
</feature>
<feature type="compositionally biased region" description="Basic and acidic residues" evidence="1">
    <location>
        <begin position="1068"/>
        <end position="1079"/>
    </location>
</feature>
<feature type="compositionally biased region" description="Polar residues" evidence="1">
    <location>
        <begin position="1011"/>
        <end position="1021"/>
    </location>
</feature>